<evidence type="ECO:0000313" key="2">
    <source>
        <dbReference type="EMBL" id="GIP18192.1"/>
    </source>
</evidence>
<comment type="caution">
    <text evidence="2">The sequence shown here is derived from an EMBL/GenBank/DDBJ whole genome shotgun (WGS) entry which is preliminary data.</text>
</comment>
<dbReference type="RefSeq" id="WP_213518349.1">
    <property type="nucleotide sequence ID" value="NZ_BOSE01000008.1"/>
</dbReference>
<reference evidence="2" key="1">
    <citation type="submission" date="2021-03" db="EMBL/GenBank/DDBJ databases">
        <title>Antimicrobial resistance genes in bacteria isolated from Japanese honey, and their potential for conferring macrolide and lincosamide resistance in the American foulbrood pathogen Paenibacillus larvae.</title>
        <authorList>
            <person name="Okamoto M."/>
            <person name="Kumagai M."/>
            <person name="Kanamori H."/>
            <person name="Takamatsu D."/>
        </authorList>
    </citation>
    <scope>NUCLEOTIDE SEQUENCE</scope>
    <source>
        <strain evidence="2">J40TS1</strain>
    </source>
</reference>
<proteinExistence type="predicted"/>
<evidence type="ECO:0000259" key="1">
    <source>
        <dbReference type="Pfam" id="PF02589"/>
    </source>
</evidence>
<evidence type="ECO:0000313" key="3">
    <source>
        <dbReference type="Proteomes" id="UP000683139"/>
    </source>
</evidence>
<dbReference type="Pfam" id="PF02589">
    <property type="entry name" value="LUD_dom"/>
    <property type="match status" value="1"/>
</dbReference>
<dbReference type="InterPro" id="IPR024185">
    <property type="entry name" value="FTHF_cligase-like_sf"/>
</dbReference>
<protein>
    <submittedName>
        <fullName evidence="2">Lactate utilization protein C</fullName>
    </submittedName>
</protein>
<dbReference type="Gene3D" id="3.40.50.10420">
    <property type="entry name" value="NagB/RpiA/CoA transferase-like"/>
    <property type="match status" value="1"/>
</dbReference>
<dbReference type="SUPFAM" id="SSF100950">
    <property type="entry name" value="NagB/RpiA/CoA transferase-like"/>
    <property type="match status" value="1"/>
</dbReference>
<dbReference type="InterPro" id="IPR003741">
    <property type="entry name" value="LUD_dom"/>
</dbReference>
<accession>A0A919YS30</accession>
<name>A0A919YS30_9BACL</name>
<dbReference type="InterPro" id="IPR037171">
    <property type="entry name" value="NagB/RpiA_transferase-like"/>
</dbReference>
<gene>
    <name evidence="2" type="ORF">J40TS1_38340</name>
</gene>
<keyword evidence="3" id="KW-1185">Reference proteome</keyword>
<dbReference type="EMBL" id="BOSE01000008">
    <property type="protein sequence ID" value="GIP18192.1"/>
    <property type="molecule type" value="Genomic_DNA"/>
</dbReference>
<organism evidence="2 3">
    <name type="scientific">Paenibacillus montaniterrae</name>
    <dbReference type="NCBI Taxonomy" id="429341"/>
    <lineage>
        <taxon>Bacteria</taxon>
        <taxon>Bacillati</taxon>
        <taxon>Bacillota</taxon>
        <taxon>Bacilli</taxon>
        <taxon>Bacillales</taxon>
        <taxon>Paenibacillaceae</taxon>
        <taxon>Paenibacillus</taxon>
    </lineage>
</organism>
<dbReference type="AlphaFoldDB" id="A0A919YS30"/>
<dbReference type="PANTHER" id="PTHR43682">
    <property type="entry name" value="LACTATE UTILIZATION PROTEIN C"/>
    <property type="match status" value="1"/>
</dbReference>
<sequence length="244" mass="27147">MSEREQDWLKQLDEQALSKQEQFLDMIAAKLKRPRVKQKPQRPFSGAPDFWQQYELSETEKLDMFQRNFEAAGGYVLHAATLQDASVLIAEKAAELKALHILRQDEEPLARLGLEQALPHVQVRCWNNDETEDWKARAAEADIGVVLADYAVAYTGSITLLSSKTKGRSVSLLPTLLFALIPRSSVVTKLGEVLKQFDELGRAELPAGIHFVSGPSRSADIENDLTIGVHGPGIVYAIIIDDII</sequence>
<feature type="domain" description="LUD" evidence="1">
    <location>
        <begin position="63"/>
        <end position="240"/>
    </location>
</feature>
<dbReference type="Proteomes" id="UP000683139">
    <property type="component" value="Unassembled WGS sequence"/>
</dbReference>
<dbReference type="PANTHER" id="PTHR43682:SF1">
    <property type="entry name" value="LACTATE UTILIZATION PROTEIN C"/>
    <property type="match status" value="1"/>
</dbReference>